<feature type="region of interest" description="Disordered" evidence="1">
    <location>
        <begin position="35"/>
        <end position="58"/>
    </location>
</feature>
<dbReference type="Proteomes" id="UP000599437">
    <property type="component" value="Unassembled WGS sequence"/>
</dbReference>
<dbReference type="EMBL" id="BMVO01000009">
    <property type="protein sequence ID" value="GHB06621.1"/>
    <property type="molecule type" value="Genomic_DNA"/>
</dbReference>
<name>A0ABQ3DQB7_9ACTN</name>
<protein>
    <submittedName>
        <fullName evidence="2">Uncharacterized protein</fullName>
    </submittedName>
</protein>
<accession>A0ABQ3DQB7</accession>
<gene>
    <name evidence="2" type="ORF">GCM10010346_32190</name>
</gene>
<reference evidence="3" key="1">
    <citation type="journal article" date="2019" name="Int. J. Syst. Evol. Microbiol.">
        <title>The Global Catalogue of Microorganisms (GCM) 10K type strain sequencing project: providing services to taxonomists for standard genome sequencing and annotation.</title>
        <authorList>
            <consortium name="The Broad Institute Genomics Platform"/>
            <consortium name="The Broad Institute Genome Sequencing Center for Infectious Disease"/>
            <person name="Wu L."/>
            <person name="Ma J."/>
        </authorList>
    </citation>
    <scope>NUCLEOTIDE SEQUENCE [LARGE SCALE GENOMIC DNA]</scope>
    <source>
        <strain evidence="3">JCM 4737</strain>
    </source>
</reference>
<feature type="compositionally biased region" description="Basic and acidic residues" evidence="1">
    <location>
        <begin position="48"/>
        <end position="58"/>
    </location>
</feature>
<sequence length="79" mass="8313">MRDGVGSQLGDHEGCGLGCLTPVRDAPRVELMQRETPGETGATASRAEALEKREVGVDERGSGLSIGFHVTQRGRPAVP</sequence>
<evidence type="ECO:0000256" key="1">
    <source>
        <dbReference type="SAM" id="MobiDB-lite"/>
    </source>
</evidence>
<organism evidence="2 3">
    <name type="scientific">Streptomyces chryseus</name>
    <dbReference type="NCBI Taxonomy" id="68186"/>
    <lineage>
        <taxon>Bacteria</taxon>
        <taxon>Bacillati</taxon>
        <taxon>Actinomycetota</taxon>
        <taxon>Actinomycetes</taxon>
        <taxon>Kitasatosporales</taxon>
        <taxon>Streptomycetaceae</taxon>
        <taxon>Streptomyces</taxon>
    </lineage>
</organism>
<keyword evidence="3" id="KW-1185">Reference proteome</keyword>
<evidence type="ECO:0000313" key="3">
    <source>
        <dbReference type="Proteomes" id="UP000599437"/>
    </source>
</evidence>
<comment type="caution">
    <text evidence="2">The sequence shown here is derived from an EMBL/GenBank/DDBJ whole genome shotgun (WGS) entry which is preliminary data.</text>
</comment>
<evidence type="ECO:0000313" key="2">
    <source>
        <dbReference type="EMBL" id="GHB06621.1"/>
    </source>
</evidence>
<proteinExistence type="predicted"/>